<reference evidence="1" key="2">
    <citation type="submission" date="2013-04" db="UniProtKB">
        <authorList>
            <consortium name="EnsemblPlants"/>
        </authorList>
    </citation>
    <scope>IDENTIFICATION</scope>
</reference>
<name>J3M915_ORYBR</name>
<dbReference type="Gramene" id="OB05G30890.1">
    <property type="protein sequence ID" value="OB05G30890.1"/>
    <property type="gene ID" value="OB05G30890"/>
</dbReference>
<organism evidence="1">
    <name type="scientific">Oryza brachyantha</name>
    <name type="common">malo sina</name>
    <dbReference type="NCBI Taxonomy" id="4533"/>
    <lineage>
        <taxon>Eukaryota</taxon>
        <taxon>Viridiplantae</taxon>
        <taxon>Streptophyta</taxon>
        <taxon>Embryophyta</taxon>
        <taxon>Tracheophyta</taxon>
        <taxon>Spermatophyta</taxon>
        <taxon>Magnoliopsida</taxon>
        <taxon>Liliopsida</taxon>
        <taxon>Poales</taxon>
        <taxon>Poaceae</taxon>
        <taxon>BOP clade</taxon>
        <taxon>Oryzoideae</taxon>
        <taxon>Oryzeae</taxon>
        <taxon>Oryzinae</taxon>
        <taxon>Oryza</taxon>
    </lineage>
</organism>
<dbReference type="HOGENOM" id="CLU_3053584_0_0_1"/>
<sequence length="54" mass="5937">MVASEDIGTQLFMCLATNMSVASSIPGEHSTPGPAWLVLEFHAPALHWQIDWNK</sequence>
<evidence type="ECO:0000313" key="1">
    <source>
        <dbReference type="EnsemblPlants" id="OB05G30890.1"/>
    </source>
</evidence>
<proteinExistence type="predicted"/>
<accession>J3M915</accession>
<reference evidence="1" key="1">
    <citation type="journal article" date="2013" name="Nat. Commun.">
        <title>Whole-genome sequencing of Oryza brachyantha reveals mechanisms underlying Oryza genome evolution.</title>
        <authorList>
            <person name="Chen J."/>
            <person name="Huang Q."/>
            <person name="Gao D."/>
            <person name="Wang J."/>
            <person name="Lang Y."/>
            <person name="Liu T."/>
            <person name="Li B."/>
            <person name="Bai Z."/>
            <person name="Luis Goicoechea J."/>
            <person name="Liang C."/>
            <person name="Chen C."/>
            <person name="Zhang W."/>
            <person name="Sun S."/>
            <person name="Liao Y."/>
            <person name="Zhang X."/>
            <person name="Yang L."/>
            <person name="Song C."/>
            <person name="Wang M."/>
            <person name="Shi J."/>
            <person name="Liu G."/>
            <person name="Liu J."/>
            <person name="Zhou H."/>
            <person name="Zhou W."/>
            <person name="Yu Q."/>
            <person name="An N."/>
            <person name="Chen Y."/>
            <person name="Cai Q."/>
            <person name="Wang B."/>
            <person name="Liu B."/>
            <person name="Min J."/>
            <person name="Huang Y."/>
            <person name="Wu H."/>
            <person name="Li Z."/>
            <person name="Zhang Y."/>
            <person name="Yin Y."/>
            <person name="Song W."/>
            <person name="Jiang J."/>
            <person name="Jackson S.A."/>
            <person name="Wing R.A."/>
            <person name="Wang J."/>
            <person name="Chen M."/>
        </authorList>
    </citation>
    <scope>NUCLEOTIDE SEQUENCE [LARGE SCALE GENOMIC DNA]</scope>
    <source>
        <strain evidence="1">cv. IRGC 101232</strain>
    </source>
</reference>
<dbReference type="AlphaFoldDB" id="J3M915"/>
<evidence type="ECO:0000313" key="2">
    <source>
        <dbReference type="Proteomes" id="UP000006038"/>
    </source>
</evidence>
<dbReference type="EnsemblPlants" id="OB05G30890.1">
    <property type="protein sequence ID" value="OB05G30890.1"/>
    <property type="gene ID" value="OB05G30890"/>
</dbReference>
<dbReference type="Proteomes" id="UP000006038">
    <property type="component" value="Chromosome 5"/>
</dbReference>
<keyword evidence="2" id="KW-1185">Reference proteome</keyword>
<protein>
    <submittedName>
        <fullName evidence="1">Uncharacterized protein</fullName>
    </submittedName>
</protein>